<reference evidence="1 2" key="1">
    <citation type="journal article" date="2019" name="Nat. Ecol. Evol.">
        <title>Megaphylogeny resolves global patterns of mushroom evolution.</title>
        <authorList>
            <person name="Varga T."/>
            <person name="Krizsan K."/>
            <person name="Foldi C."/>
            <person name="Dima B."/>
            <person name="Sanchez-Garcia M."/>
            <person name="Sanchez-Ramirez S."/>
            <person name="Szollosi G.J."/>
            <person name="Szarkandi J.G."/>
            <person name="Papp V."/>
            <person name="Albert L."/>
            <person name="Andreopoulos W."/>
            <person name="Angelini C."/>
            <person name="Antonin V."/>
            <person name="Barry K.W."/>
            <person name="Bougher N.L."/>
            <person name="Buchanan P."/>
            <person name="Buyck B."/>
            <person name="Bense V."/>
            <person name="Catcheside P."/>
            <person name="Chovatia M."/>
            <person name="Cooper J."/>
            <person name="Damon W."/>
            <person name="Desjardin D."/>
            <person name="Finy P."/>
            <person name="Geml J."/>
            <person name="Haridas S."/>
            <person name="Hughes K."/>
            <person name="Justo A."/>
            <person name="Karasinski D."/>
            <person name="Kautmanova I."/>
            <person name="Kiss B."/>
            <person name="Kocsube S."/>
            <person name="Kotiranta H."/>
            <person name="LaButti K.M."/>
            <person name="Lechner B.E."/>
            <person name="Liimatainen K."/>
            <person name="Lipzen A."/>
            <person name="Lukacs Z."/>
            <person name="Mihaltcheva S."/>
            <person name="Morgado L.N."/>
            <person name="Niskanen T."/>
            <person name="Noordeloos M.E."/>
            <person name="Ohm R.A."/>
            <person name="Ortiz-Santana B."/>
            <person name="Ovrebo C."/>
            <person name="Racz N."/>
            <person name="Riley R."/>
            <person name="Savchenko A."/>
            <person name="Shiryaev A."/>
            <person name="Soop K."/>
            <person name="Spirin V."/>
            <person name="Szebenyi C."/>
            <person name="Tomsovsky M."/>
            <person name="Tulloss R.E."/>
            <person name="Uehling J."/>
            <person name="Grigoriev I.V."/>
            <person name="Vagvolgyi C."/>
            <person name="Papp T."/>
            <person name="Martin F.M."/>
            <person name="Miettinen O."/>
            <person name="Hibbett D.S."/>
            <person name="Nagy L.G."/>
        </authorList>
    </citation>
    <scope>NUCLEOTIDE SEQUENCE [LARGE SCALE GENOMIC DNA]</scope>
    <source>
        <strain evidence="1 2">CBS 121175</strain>
    </source>
</reference>
<keyword evidence="2" id="KW-1185">Reference proteome</keyword>
<proteinExistence type="predicted"/>
<accession>A0A5C3KDZ7</accession>
<organism evidence="1 2">
    <name type="scientific">Coprinopsis marcescibilis</name>
    <name type="common">Agaric fungus</name>
    <name type="synonym">Psathyrella marcescibilis</name>
    <dbReference type="NCBI Taxonomy" id="230819"/>
    <lineage>
        <taxon>Eukaryota</taxon>
        <taxon>Fungi</taxon>
        <taxon>Dikarya</taxon>
        <taxon>Basidiomycota</taxon>
        <taxon>Agaricomycotina</taxon>
        <taxon>Agaricomycetes</taxon>
        <taxon>Agaricomycetidae</taxon>
        <taxon>Agaricales</taxon>
        <taxon>Agaricineae</taxon>
        <taxon>Psathyrellaceae</taxon>
        <taxon>Coprinopsis</taxon>
    </lineage>
</organism>
<dbReference type="Proteomes" id="UP000307440">
    <property type="component" value="Unassembled WGS sequence"/>
</dbReference>
<evidence type="ECO:0000313" key="2">
    <source>
        <dbReference type="Proteomes" id="UP000307440"/>
    </source>
</evidence>
<name>A0A5C3KDZ7_COPMA</name>
<protein>
    <submittedName>
        <fullName evidence="1">Uncharacterized protein</fullName>
    </submittedName>
</protein>
<gene>
    <name evidence="1" type="ORF">FA15DRAFT_675371</name>
</gene>
<dbReference type="EMBL" id="ML210412">
    <property type="protein sequence ID" value="TFK18316.1"/>
    <property type="molecule type" value="Genomic_DNA"/>
</dbReference>
<dbReference type="AlphaFoldDB" id="A0A5C3KDZ7"/>
<evidence type="ECO:0000313" key="1">
    <source>
        <dbReference type="EMBL" id="TFK18316.1"/>
    </source>
</evidence>
<sequence>MTHTFSDLAPHLYFPRHLSSFVQMSSQPSQALSAQSALDFKTFIEDCSFYLGSVIDEEETEEYWERIQKIMRENYPEETDLGHVRFQLMWAANERASITPDGDWFGLLSTYGHDESWEQQALVLRAKYLTYLATRIPKAKWVTEMPVDPEAVRLDLENKAEAMLRRARELEEDSLSARIKRLAEMRRDLGQVCTLRGYVGRLLTLADVPKRH</sequence>